<keyword evidence="5" id="KW-1185">Reference proteome</keyword>
<dbReference type="EMBL" id="AP022583">
    <property type="protein sequence ID" value="BBY07998.1"/>
    <property type="molecule type" value="Genomic_DNA"/>
</dbReference>
<gene>
    <name evidence="3" type="primary">vapb22</name>
    <name evidence="4" type="ORF">BST37_10640</name>
    <name evidence="3" type="ORF">MNVI_33160</name>
</gene>
<comment type="function">
    <text evidence="2">Antitoxin component of a type II toxin-antitoxin (TA) system.</text>
</comment>
<protein>
    <recommendedName>
        <fullName evidence="2">Antitoxin</fullName>
    </recommendedName>
</protein>
<sequence>MTATEVKAKILALLDEVAGGEEIEITKHGRTVARLIGATGSHALKGRLSNVAMTAVDEEALFSTGVSWNLP</sequence>
<dbReference type="InterPro" id="IPR036165">
    <property type="entry name" value="YefM-like_sf"/>
</dbReference>
<dbReference type="RefSeq" id="WP_083087741.1">
    <property type="nucleotide sequence ID" value="NZ_AP022583.1"/>
</dbReference>
<proteinExistence type="inferred from homology"/>
<evidence type="ECO:0000313" key="3">
    <source>
        <dbReference type="EMBL" id="BBY07998.1"/>
    </source>
</evidence>
<dbReference type="Gene3D" id="3.40.1620.10">
    <property type="entry name" value="YefM-like domain"/>
    <property type="match status" value="1"/>
</dbReference>
<dbReference type="OrthoDB" id="557859at2"/>
<dbReference type="Pfam" id="PF02604">
    <property type="entry name" value="PhdYeFM_antitox"/>
    <property type="match status" value="1"/>
</dbReference>
<dbReference type="Proteomes" id="UP000192374">
    <property type="component" value="Unassembled WGS sequence"/>
</dbReference>
<dbReference type="KEGG" id="mnv:MNVI_33160"/>
<dbReference type="NCBIfam" id="TIGR01552">
    <property type="entry name" value="phd_fam"/>
    <property type="match status" value="1"/>
</dbReference>
<accession>A0A7I7PH96</accession>
<reference evidence="3 6" key="2">
    <citation type="journal article" date="2019" name="Emerg. Microbes Infect.">
        <title>Comprehensive subspecies identification of 175 nontuberculous mycobacteria species based on 7547 genomic profiles.</title>
        <authorList>
            <person name="Matsumoto Y."/>
            <person name="Kinjo T."/>
            <person name="Motooka D."/>
            <person name="Nabeya D."/>
            <person name="Jung N."/>
            <person name="Uechi K."/>
            <person name="Horii T."/>
            <person name="Iida T."/>
            <person name="Fujita J."/>
            <person name="Nakamura S."/>
        </authorList>
    </citation>
    <scope>NUCLEOTIDE SEQUENCE [LARGE SCALE GENOMIC DNA]</scope>
    <source>
        <strain evidence="3 6">JCM 16367</strain>
    </source>
</reference>
<reference evidence="3" key="3">
    <citation type="submission" date="2020-02" db="EMBL/GenBank/DDBJ databases">
        <authorList>
            <person name="Matsumoto Y."/>
            <person name="Motooka D."/>
            <person name="Nakamura S."/>
        </authorList>
    </citation>
    <scope>NUCLEOTIDE SEQUENCE</scope>
    <source>
        <strain evidence="3">JCM 16367</strain>
    </source>
</reference>
<dbReference type="Proteomes" id="UP000466894">
    <property type="component" value="Chromosome"/>
</dbReference>
<dbReference type="EMBL" id="MVIC01000016">
    <property type="protein sequence ID" value="ORB14661.1"/>
    <property type="molecule type" value="Genomic_DNA"/>
</dbReference>
<evidence type="ECO:0000313" key="4">
    <source>
        <dbReference type="EMBL" id="ORB14661.1"/>
    </source>
</evidence>
<evidence type="ECO:0000313" key="6">
    <source>
        <dbReference type="Proteomes" id="UP000466894"/>
    </source>
</evidence>
<evidence type="ECO:0000256" key="1">
    <source>
        <dbReference type="ARBA" id="ARBA00009981"/>
    </source>
</evidence>
<reference evidence="4 5" key="1">
    <citation type="submission" date="2017-02" db="EMBL/GenBank/DDBJ databases">
        <title>The new phylogeny of genus Mycobacterium.</title>
        <authorList>
            <person name="Tortoli E."/>
            <person name="Trovato A."/>
            <person name="Cirillo D.M."/>
        </authorList>
    </citation>
    <scope>NUCLEOTIDE SEQUENCE [LARGE SCALE GENOMIC DNA]</scope>
    <source>
        <strain evidence="4 5">DSM 45145</strain>
    </source>
</reference>
<dbReference type="SUPFAM" id="SSF143120">
    <property type="entry name" value="YefM-like"/>
    <property type="match status" value="1"/>
</dbReference>
<evidence type="ECO:0000256" key="2">
    <source>
        <dbReference type="RuleBase" id="RU362080"/>
    </source>
</evidence>
<dbReference type="InterPro" id="IPR006442">
    <property type="entry name" value="Antitoxin_Phd/YefM"/>
</dbReference>
<dbReference type="AlphaFoldDB" id="A0A7I7PH96"/>
<organism evidence="3 6">
    <name type="scientific">Mycobacterium noviomagense</name>
    <dbReference type="NCBI Taxonomy" id="459858"/>
    <lineage>
        <taxon>Bacteria</taxon>
        <taxon>Bacillati</taxon>
        <taxon>Actinomycetota</taxon>
        <taxon>Actinomycetes</taxon>
        <taxon>Mycobacteriales</taxon>
        <taxon>Mycobacteriaceae</taxon>
        <taxon>Mycobacterium</taxon>
    </lineage>
</organism>
<name>A0A7I7PH96_9MYCO</name>
<evidence type="ECO:0000313" key="5">
    <source>
        <dbReference type="Proteomes" id="UP000192374"/>
    </source>
</evidence>
<comment type="similarity">
    <text evidence="1 2">Belongs to the phD/YefM antitoxin family.</text>
</comment>